<dbReference type="Pfam" id="PF13460">
    <property type="entry name" value="NAD_binding_10"/>
    <property type="match status" value="1"/>
</dbReference>
<name>A0ABW1JYW9_9ACTN</name>
<comment type="caution">
    <text evidence="3">The sequence shown here is derived from an EMBL/GenBank/DDBJ whole genome shotgun (WGS) entry which is preliminary data.</text>
</comment>
<sequence>MKIVVIGGTGLIGSVLVAKLRESGHDVTAASPSSGVNTLTGAGLTEALPGADVVVDVANSPSFEDTAVMEFFQTSGRNLLAAEAAAGVGHHVALSVVGADQIPDSGYMRAKAAQEALIKSATTPYTIVRAPQFFEFVGSIAEGAADGDTVRLPPAPMQPIAAADVSAALAEIAVDKPANGTVELAGPEKIRQDDFVRQFLAAKQDTRQVVTDPAARYFGADVNDGSLVPTGPARVGATHFADWLATNRAKNA</sequence>
<accession>A0ABW1JYW9</accession>
<dbReference type="Proteomes" id="UP001596203">
    <property type="component" value="Unassembled WGS sequence"/>
</dbReference>
<evidence type="ECO:0000313" key="3">
    <source>
        <dbReference type="EMBL" id="MFC6014684.1"/>
    </source>
</evidence>
<evidence type="ECO:0000256" key="1">
    <source>
        <dbReference type="ARBA" id="ARBA00022857"/>
    </source>
</evidence>
<dbReference type="PANTHER" id="PTHR42748">
    <property type="entry name" value="NITROGEN METABOLITE REPRESSION PROTEIN NMRA FAMILY MEMBER"/>
    <property type="match status" value="1"/>
</dbReference>
<dbReference type="InterPro" id="IPR051164">
    <property type="entry name" value="NmrA-like_oxidored"/>
</dbReference>
<protein>
    <submittedName>
        <fullName evidence="3">SDR family oxidoreductase</fullName>
    </submittedName>
</protein>
<dbReference type="EMBL" id="JBHSPR010000001">
    <property type="protein sequence ID" value="MFC6014684.1"/>
    <property type="molecule type" value="Genomic_DNA"/>
</dbReference>
<dbReference type="RefSeq" id="WP_377416087.1">
    <property type="nucleotide sequence ID" value="NZ_JBHSPR010000001.1"/>
</dbReference>
<organism evidence="3 4">
    <name type="scientific">Plantactinospora solaniradicis</name>
    <dbReference type="NCBI Taxonomy" id="1723736"/>
    <lineage>
        <taxon>Bacteria</taxon>
        <taxon>Bacillati</taxon>
        <taxon>Actinomycetota</taxon>
        <taxon>Actinomycetes</taxon>
        <taxon>Micromonosporales</taxon>
        <taxon>Micromonosporaceae</taxon>
        <taxon>Plantactinospora</taxon>
    </lineage>
</organism>
<dbReference type="Gene3D" id="3.40.50.720">
    <property type="entry name" value="NAD(P)-binding Rossmann-like Domain"/>
    <property type="match status" value="1"/>
</dbReference>
<dbReference type="PANTHER" id="PTHR42748:SF3">
    <property type="entry name" value="BLL4366 PROTEIN"/>
    <property type="match status" value="1"/>
</dbReference>
<evidence type="ECO:0000313" key="4">
    <source>
        <dbReference type="Proteomes" id="UP001596203"/>
    </source>
</evidence>
<dbReference type="InterPro" id="IPR016040">
    <property type="entry name" value="NAD(P)-bd_dom"/>
</dbReference>
<gene>
    <name evidence="3" type="ORF">ACFP2T_00535</name>
</gene>
<reference evidence="4" key="1">
    <citation type="journal article" date="2019" name="Int. J. Syst. Evol. Microbiol.">
        <title>The Global Catalogue of Microorganisms (GCM) 10K type strain sequencing project: providing services to taxonomists for standard genome sequencing and annotation.</title>
        <authorList>
            <consortium name="The Broad Institute Genomics Platform"/>
            <consortium name="The Broad Institute Genome Sequencing Center for Infectious Disease"/>
            <person name="Wu L."/>
            <person name="Ma J."/>
        </authorList>
    </citation>
    <scope>NUCLEOTIDE SEQUENCE [LARGE SCALE GENOMIC DNA]</scope>
    <source>
        <strain evidence="4">ZS-35-S2</strain>
    </source>
</reference>
<evidence type="ECO:0000259" key="2">
    <source>
        <dbReference type="Pfam" id="PF13460"/>
    </source>
</evidence>
<feature type="domain" description="NAD(P)-binding" evidence="2">
    <location>
        <begin position="7"/>
        <end position="173"/>
    </location>
</feature>
<proteinExistence type="predicted"/>
<keyword evidence="1" id="KW-0521">NADP</keyword>
<dbReference type="SUPFAM" id="SSF51735">
    <property type="entry name" value="NAD(P)-binding Rossmann-fold domains"/>
    <property type="match status" value="1"/>
</dbReference>
<keyword evidence="4" id="KW-1185">Reference proteome</keyword>
<dbReference type="InterPro" id="IPR036291">
    <property type="entry name" value="NAD(P)-bd_dom_sf"/>
</dbReference>